<name>A0ABZ2L1F3_9BACT</name>
<keyword evidence="3" id="KW-1185">Reference proteome</keyword>
<proteinExistence type="predicted"/>
<sequence>MTRVLACVLPLVLATCESTAPLPEPRTVQGRAVPVETAGALPEGHPEIPLAEPASNDGRVGRAPHRLSVEQLRASLLAATGYTWMASRVVNDPDSLAGVTYLPDADMLEALAATLGRPDYVTSTSEAIEPAVTFSKLAGDAARSSCRMSVKADTTAAEKERRILRYATAKDTLVSNSDAIRRNLSYLVLRFWGRTLAPNDAQLAPLVTLFEKATAAPGTPVEGWRAVCIAMATDPQFLTY</sequence>
<dbReference type="RefSeq" id="WP_394832687.1">
    <property type="nucleotide sequence ID" value="NZ_CP089929.1"/>
</dbReference>
<gene>
    <name evidence="2" type="ORF">LVJ94_39905</name>
</gene>
<evidence type="ECO:0000256" key="1">
    <source>
        <dbReference type="SAM" id="MobiDB-lite"/>
    </source>
</evidence>
<organism evidence="2 3">
    <name type="scientific">Pendulispora rubella</name>
    <dbReference type="NCBI Taxonomy" id="2741070"/>
    <lineage>
        <taxon>Bacteria</taxon>
        <taxon>Pseudomonadati</taxon>
        <taxon>Myxococcota</taxon>
        <taxon>Myxococcia</taxon>
        <taxon>Myxococcales</taxon>
        <taxon>Sorangiineae</taxon>
        <taxon>Pendulisporaceae</taxon>
        <taxon>Pendulispora</taxon>
    </lineage>
</organism>
<dbReference type="EMBL" id="CP089983">
    <property type="protein sequence ID" value="WXB03060.1"/>
    <property type="molecule type" value="Genomic_DNA"/>
</dbReference>
<protein>
    <submittedName>
        <fullName evidence="2">Uncharacterized protein</fullName>
    </submittedName>
</protein>
<accession>A0ABZ2L1F3</accession>
<evidence type="ECO:0000313" key="3">
    <source>
        <dbReference type="Proteomes" id="UP001374803"/>
    </source>
</evidence>
<evidence type="ECO:0000313" key="2">
    <source>
        <dbReference type="EMBL" id="WXB03060.1"/>
    </source>
</evidence>
<feature type="region of interest" description="Disordered" evidence="1">
    <location>
        <begin position="39"/>
        <end position="61"/>
    </location>
</feature>
<dbReference type="Proteomes" id="UP001374803">
    <property type="component" value="Chromosome"/>
</dbReference>
<reference evidence="2" key="1">
    <citation type="submission" date="2021-12" db="EMBL/GenBank/DDBJ databases">
        <title>Discovery of the Pendulisporaceae a myxobacterial family with distinct sporulation behavior and unique specialized metabolism.</title>
        <authorList>
            <person name="Garcia R."/>
            <person name="Popoff A."/>
            <person name="Bader C.D."/>
            <person name="Loehr J."/>
            <person name="Walesch S."/>
            <person name="Walt C."/>
            <person name="Boldt J."/>
            <person name="Bunk B."/>
            <person name="Haeckl F.J.F.P.J."/>
            <person name="Gunesch A.P."/>
            <person name="Birkelbach J."/>
            <person name="Nuebel U."/>
            <person name="Pietschmann T."/>
            <person name="Bach T."/>
            <person name="Mueller R."/>
        </authorList>
    </citation>
    <scope>NUCLEOTIDE SEQUENCE</scope>
    <source>
        <strain evidence="2">MSr11367</strain>
    </source>
</reference>